<protein>
    <submittedName>
        <fullName evidence="1">Uncharacterized protein</fullName>
    </submittedName>
</protein>
<comment type="caution">
    <text evidence="1">The sequence shown here is derived from an EMBL/GenBank/DDBJ whole genome shotgun (WGS) entry which is preliminary data.</text>
</comment>
<dbReference type="Proteomes" id="UP000735302">
    <property type="component" value="Unassembled WGS sequence"/>
</dbReference>
<accession>A0AAV4BCC2</accession>
<evidence type="ECO:0000313" key="1">
    <source>
        <dbReference type="EMBL" id="GFO16483.1"/>
    </source>
</evidence>
<sequence>MVGKLQAASCGDATLNHLVQFGNSQTRVINRGSEFLKFNAKLWLYEGHHHNHVDVTSSRLADIFDQCAIYRREPQCAINLQSIEKEKKEKPCWITLCDGMMGRTWS</sequence>
<organism evidence="1 2">
    <name type="scientific">Plakobranchus ocellatus</name>
    <dbReference type="NCBI Taxonomy" id="259542"/>
    <lineage>
        <taxon>Eukaryota</taxon>
        <taxon>Metazoa</taxon>
        <taxon>Spiralia</taxon>
        <taxon>Lophotrochozoa</taxon>
        <taxon>Mollusca</taxon>
        <taxon>Gastropoda</taxon>
        <taxon>Heterobranchia</taxon>
        <taxon>Euthyneura</taxon>
        <taxon>Panpulmonata</taxon>
        <taxon>Sacoglossa</taxon>
        <taxon>Placobranchoidea</taxon>
        <taxon>Plakobranchidae</taxon>
        <taxon>Plakobranchus</taxon>
    </lineage>
</organism>
<evidence type="ECO:0000313" key="2">
    <source>
        <dbReference type="Proteomes" id="UP000735302"/>
    </source>
</evidence>
<reference evidence="1 2" key="1">
    <citation type="journal article" date="2021" name="Elife">
        <title>Chloroplast acquisition without the gene transfer in kleptoplastic sea slugs, Plakobranchus ocellatus.</title>
        <authorList>
            <person name="Maeda T."/>
            <person name="Takahashi S."/>
            <person name="Yoshida T."/>
            <person name="Shimamura S."/>
            <person name="Takaki Y."/>
            <person name="Nagai Y."/>
            <person name="Toyoda A."/>
            <person name="Suzuki Y."/>
            <person name="Arimoto A."/>
            <person name="Ishii H."/>
            <person name="Satoh N."/>
            <person name="Nishiyama T."/>
            <person name="Hasebe M."/>
            <person name="Maruyama T."/>
            <person name="Minagawa J."/>
            <person name="Obokata J."/>
            <person name="Shigenobu S."/>
        </authorList>
    </citation>
    <scope>NUCLEOTIDE SEQUENCE [LARGE SCALE GENOMIC DNA]</scope>
</reference>
<keyword evidence="2" id="KW-1185">Reference proteome</keyword>
<dbReference type="EMBL" id="BLXT01004673">
    <property type="protein sequence ID" value="GFO16483.1"/>
    <property type="molecule type" value="Genomic_DNA"/>
</dbReference>
<gene>
    <name evidence="1" type="ORF">PoB_004298800</name>
</gene>
<proteinExistence type="predicted"/>
<dbReference type="AlphaFoldDB" id="A0AAV4BCC2"/>
<name>A0AAV4BCC2_9GAST</name>